<dbReference type="PANTHER" id="PTHR21666">
    <property type="entry name" value="PEPTIDASE-RELATED"/>
    <property type="match status" value="1"/>
</dbReference>
<evidence type="ECO:0000256" key="1">
    <source>
        <dbReference type="ARBA" id="ARBA00022729"/>
    </source>
</evidence>
<dbReference type="Pfam" id="PF01551">
    <property type="entry name" value="Peptidase_M23"/>
    <property type="match status" value="1"/>
</dbReference>
<dbReference type="InterPro" id="IPR016047">
    <property type="entry name" value="M23ase_b-sheet_dom"/>
</dbReference>
<dbReference type="EMBL" id="CACVAW010000017">
    <property type="protein sequence ID" value="CAA6805002.1"/>
    <property type="molecule type" value="Genomic_DNA"/>
</dbReference>
<dbReference type="InterPro" id="IPR011055">
    <property type="entry name" value="Dup_hybrid_motif"/>
</dbReference>
<organism evidence="3">
    <name type="scientific">uncultured Campylobacterales bacterium</name>
    <dbReference type="NCBI Taxonomy" id="352960"/>
    <lineage>
        <taxon>Bacteria</taxon>
        <taxon>Pseudomonadati</taxon>
        <taxon>Campylobacterota</taxon>
        <taxon>Epsilonproteobacteria</taxon>
        <taxon>Campylobacterales</taxon>
        <taxon>environmental samples</taxon>
    </lineage>
</organism>
<dbReference type="InterPro" id="IPR050570">
    <property type="entry name" value="Cell_wall_metabolism_enzyme"/>
</dbReference>
<dbReference type="AlphaFoldDB" id="A0A6S6S5Q6"/>
<dbReference type="CDD" id="cd12797">
    <property type="entry name" value="M23_peptidase"/>
    <property type="match status" value="1"/>
</dbReference>
<reference evidence="3" key="1">
    <citation type="submission" date="2020-01" db="EMBL/GenBank/DDBJ databases">
        <authorList>
            <person name="Meier V. D."/>
            <person name="Meier V D."/>
        </authorList>
    </citation>
    <scope>NUCLEOTIDE SEQUENCE</scope>
    <source>
        <strain evidence="3">HLG_WM_MAG_12</strain>
    </source>
</reference>
<gene>
    <name evidence="3" type="ORF">HELGO_WM34592</name>
</gene>
<evidence type="ECO:0000313" key="3">
    <source>
        <dbReference type="EMBL" id="CAA6805002.1"/>
    </source>
</evidence>
<keyword evidence="1" id="KW-0732">Signal</keyword>
<dbReference type="GO" id="GO:0004222">
    <property type="term" value="F:metalloendopeptidase activity"/>
    <property type="evidence" value="ECO:0007669"/>
    <property type="project" value="TreeGrafter"/>
</dbReference>
<feature type="domain" description="M23ase beta-sheet core" evidence="2">
    <location>
        <begin position="104"/>
        <end position="198"/>
    </location>
</feature>
<accession>A0A6S6S5Q6</accession>
<feature type="non-terminal residue" evidence="3">
    <location>
        <position position="1"/>
    </location>
</feature>
<protein>
    <submittedName>
        <fullName evidence="3">Peptidase, M23/M37 family</fullName>
    </submittedName>
</protein>
<evidence type="ECO:0000259" key="2">
    <source>
        <dbReference type="Pfam" id="PF01551"/>
    </source>
</evidence>
<sequence>ALKKEYKESTINVSDRFINGKVTQLLKQFDKYEEDMDLLKKFALINEDERSKNENNINFLTNKITKIKTERFKKFYPLKNASYQGTFGDHRTYKYNGKGISESYHLGIDLASVRKAPVIASNDGTVIFVGDNGIYGNMLVLDHGLGIYSLYGHCSKILVNIGDEVKVGSIVARTGNTGLSLGDHLHFGMLVQGIEVRPDEWMSSEWINRNIFNVIKNAKKLIQGI</sequence>
<name>A0A6S6S5Q6_9BACT</name>
<proteinExistence type="predicted"/>
<dbReference type="PANTHER" id="PTHR21666:SF289">
    <property type="entry name" value="L-ALA--D-GLU ENDOPEPTIDASE"/>
    <property type="match status" value="1"/>
</dbReference>
<dbReference type="SUPFAM" id="SSF51261">
    <property type="entry name" value="Duplicated hybrid motif"/>
    <property type="match status" value="1"/>
</dbReference>
<dbReference type="Gene3D" id="2.70.70.10">
    <property type="entry name" value="Glucose Permease (Domain IIA)"/>
    <property type="match status" value="1"/>
</dbReference>